<protein>
    <submittedName>
        <fullName evidence="3">Uncharacterized protein</fullName>
    </submittedName>
</protein>
<dbReference type="PANTHER" id="PTHR14593">
    <property type="entry name" value="WD REPEAT-CONTAINING PROTEIN 11"/>
    <property type="match status" value="1"/>
</dbReference>
<evidence type="ECO:0000313" key="4">
    <source>
        <dbReference type="Proteomes" id="UP000681720"/>
    </source>
</evidence>
<dbReference type="InterPro" id="IPR015943">
    <property type="entry name" value="WD40/YVTN_repeat-like_dom_sf"/>
</dbReference>
<dbReference type="InterPro" id="IPR039694">
    <property type="entry name" value="WDR11"/>
</dbReference>
<organism evidence="3 4">
    <name type="scientific">Rotaria magnacalcarata</name>
    <dbReference type="NCBI Taxonomy" id="392030"/>
    <lineage>
        <taxon>Eukaryota</taxon>
        <taxon>Metazoa</taxon>
        <taxon>Spiralia</taxon>
        <taxon>Gnathifera</taxon>
        <taxon>Rotifera</taxon>
        <taxon>Eurotatoria</taxon>
        <taxon>Bdelloidea</taxon>
        <taxon>Philodinida</taxon>
        <taxon>Philodinidae</taxon>
        <taxon>Rotaria</taxon>
    </lineage>
</organism>
<dbReference type="GO" id="GO:0005737">
    <property type="term" value="C:cytoplasm"/>
    <property type="evidence" value="ECO:0007669"/>
    <property type="project" value="TreeGrafter"/>
</dbReference>
<dbReference type="EMBL" id="CAJOBJ010061146">
    <property type="protein sequence ID" value="CAF4418278.1"/>
    <property type="molecule type" value="Genomic_DNA"/>
</dbReference>
<evidence type="ECO:0000313" key="3">
    <source>
        <dbReference type="EMBL" id="CAF4418535.1"/>
    </source>
</evidence>
<comment type="caution">
    <text evidence="3">The sequence shown here is derived from an EMBL/GenBank/DDBJ whole genome shotgun (WGS) entry which is preliminary data.</text>
</comment>
<dbReference type="EMBL" id="CAJOBJ010061193">
    <property type="protein sequence ID" value="CAF4418535.1"/>
    <property type="molecule type" value="Genomic_DNA"/>
</dbReference>
<dbReference type="PANTHER" id="PTHR14593:SF5">
    <property type="entry name" value="WD REPEAT-CONTAINING PROTEIN 11"/>
    <property type="match status" value="1"/>
</dbReference>
<accession>A0A8S2VYW6</accession>
<feature type="non-terminal residue" evidence="3">
    <location>
        <position position="1"/>
    </location>
</feature>
<dbReference type="SUPFAM" id="SSF50978">
    <property type="entry name" value="WD40 repeat-like"/>
    <property type="match status" value="1"/>
</dbReference>
<dbReference type="AlphaFoldDB" id="A0A8S2VYW6"/>
<gene>
    <name evidence="1" type="ORF">BYL167_LOCUS27223</name>
    <name evidence="2" type="ORF">GIL414_LOCUS30956</name>
    <name evidence="3" type="ORF">GIL414_LOCUS30969</name>
</gene>
<name>A0A8S2VYW6_9BILA</name>
<reference evidence="3" key="1">
    <citation type="submission" date="2021-02" db="EMBL/GenBank/DDBJ databases">
        <authorList>
            <person name="Nowell W R."/>
        </authorList>
    </citation>
    <scope>NUCLEOTIDE SEQUENCE</scope>
</reference>
<evidence type="ECO:0000313" key="2">
    <source>
        <dbReference type="EMBL" id="CAF4418278.1"/>
    </source>
</evidence>
<dbReference type="EMBL" id="CAJOBH010034339">
    <property type="protein sequence ID" value="CAF4294309.1"/>
    <property type="molecule type" value="Genomic_DNA"/>
</dbReference>
<evidence type="ECO:0000313" key="1">
    <source>
        <dbReference type="EMBL" id="CAF4294309.1"/>
    </source>
</evidence>
<sequence length="72" mass="8481">SNGNILIWDVYKSSVQCEFRDGNKPITDMLWYACDNNPQLLLVVHSPNIVILWNTQTGTKIWRIVYDQERQK</sequence>
<proteinExistence type="predicted"/>
<feature type="non-terminal residue" evidence="3">
    <location>
        <position position="72"/>
    </location>
</feature>
<dbReference type="Proteomes" id="UP000681720">
    <property type="component" value="Unassembled WGS sequence"/>
</dbReference>
<dbReference type="Proteomes" id="UP000681967">
    <property type="component" value="Unassembled WGS sequence"/>
</dbReference>
<dbReference type="InterPro" id="IPR036322">
    <property type="entry name" value="WD40_repeat_dom_sf"/>
</dbReference>
<dbReference type="Gene3D" id="2.130.10.10">
    <property type="entry name" value="YVTN repeat-like/Quinoprotein amine dehydrogenase"/>
    <property type="match status" value="1"/>
</dbReference>